<dbReference type="PROSITE" id="PS00139">
    <property type="entry name" value="THIOL_PROTEASE_CYS"/>
    <property type="match status" value="1"/>
</dbReference>
<accession>A0ABQ8XPS0</accession>
<dbReference type="InterPro" id="IPR025660">
    <property type="entry name" value="Pept_his_AS"/>
</dbReference>
<keyword evidence="2" id="KW-0732">Signal</keyword>
<dbReference type="Gene3D" id="3.90.70.10">
    <property type="entry name" value="Cysteine proteinases"/>
    <property type="match status" value="1"/>
</dbReference>
<dbReference type="Proteomes" id="UP001150062">
    <property type="component" value="Unassembled WGS sequence"/>
</dbReference>
<reference evidence="4" key="1">
    <citation type="submission" date="2022-08" db="EMBL/GenBank/DDBJ databases">
        <title>Novel sulfate-reducing endosymbionts in the free-living metamonad Anaeramoeba.</title>
        <authorList>
            <person name="Jerlstrom-Hultqvist J."/>
            <person name="Cepicka I."/>
            <person name="Gallot-Lavallee L."/>
            <person name="Salas-Leiva D."/>
            <person name="Curtis B.A."/>
            <person name="Zahonova K."/>
            <person name="Pipaliya S."/>
            <person name="Dacks J."/>
            <person name="Roger A.J."/>
        </authorList>
    </citation>
    <scope>NUCLEOTIDE SEQUENCE</scope>
    <source>
        <strain evidence="4">Schooner1</strain>
    </source>
</reference>
<proteinExistence type="inferred from homology"/>
<dbReference type="CDD" id="cd02620">
    <property type="entry name" value="Peptidase_C1A_CathepsinB"/>
    <property type="match status" value="1"/>
</dbReference>
<evidence type="ECO:0000256" key="2">
    <source>
        <dbReference type="SAM" id="SignalP"/>
    </source>
</evidence>
<sequence length="547" mass="61719">MYNQLQIFLISLFVVLSFISPVLLQEVNQQNKRISKINKDPGLHWVAGVNTHFGRDNLEDRPWLANLQYEPISKPKTFQSHSPLSNLPDNFDARSNWPQCKTIGNIYTQGLCGCCYIFGGIQALSDRYCIATKGAFNQELSVQHLLNCDSLDNHCGGGHIEYLWDYFRYFGATTEECSGPYVGKQMKCNFNSCTDGKPAVRYYSKKPYTVGPDQQQIKEEIYTNGPVEACFTLYNDFDLYKGGVYQPSKDAVQIGGHCIKIIGWGIDSKSELPYWTCVNTFGKEWGENGTFRILRGSDCCNLESGIACGMPDVDHSPIPEPPQPKGYLQKTRTFEKSKLTYINNELFITEKSTVINWLDGLNKKIRYDTCGLGSGMGFGYPPLKKRTNIDTLSHIYPKYELSIDKMAVGNPKSCSSLIVDYANKKEYGIGKYFGKYTCSEVDIDQPFPDETIIIPTTAVFVNYTMKNAAITALWVNKIKTSAYTETEWYWTSIESIDDHSAPVSVIAIQAELNYPTKSVIIVEYVNLVTIMNHVDDNAFDVSNFNCT</sequence>
<evidence type="ECO:0000256" key="1">
    <source>
        <dbReference type="ARBA" id="ARBA00008455"/>
    </source>
</evidence>
<feature type="domain" description="Peptidase C1A papain C-terminal" evidence="3">
    <location>
        <begin position="87"/>
        <end position="310"/>
    </location>
</feature>
<dbReference type="PROSITE" id="PS00639">
    <property type="entry name" value="THIOL_PROTEASE_HIS"/>
    <property type="match status" value="1"/>
</dbReference>
<dbReference type="InterPro" id="IPR000668">
    <property type="entry name" value="Peptidase_C1A_C"/>
</dbReference>
<dbReference type="SUPFAM" id="SSF54001">
    <property type="entry name" value="Cysteine proteinases"/>
    <property type="match status" value="1"/>
</dbReference>
<dbReference type="SMART" id="SM00645">
    <property type="entry name" value="Pept_C1"/>
    <property type="match status" value="1"/>
</dbReference>
<dbReference type="InterPro" id="IPR000169">
    <property type="entry name" value="Pept_cys_AS"/>
</dbReference>
<dbReference type="Pfam" id="PF00112">
    <property type="entry name" value="Peptidase_C1"/>
    <property type="match status" value="1"/>
</dbReference>
<feature type="signal peptide" evidence="2">
    <location>
        <begin position="1"/>
        <end position="24"/>
    </location>
</feature>
<protein>
    <submittedName>
        <fullName evidence="4">Tubulointerstitial nephritis antigen-like 1</fullName>
    </submittedName>
</protein>
<comment type="similarity">
    <text evidence="1">Belongs to the peptidase C1 family.</text>
</comment>
<dbReference type="PANTHER" id="PTHR12411">
    <property type="entry name" value="CYSTEINE PROTEASE FAMILY C1-RELATED"/>
    <property type="match status" value="1"/>
</dbReference>
<gene>
    <name evidence="4" type="ORF">M0813_29183</name>
</gene>
<dbReference type="InterPro" id="IPR013128">
    <property type="entry name" value="Peptidase_C1A"/>
</dbReference>
<dbReference type="InterPro" id="IPR038765">
    <property type="entry name" value="Papain-like_cys_pep_sf"/>
</dbReference>
<feature type="chain" id="PRO_5046106689" evidence="2">
    <location>
        <begin position="25"/>
        <end position="547"/>
    </location>
</feature>
<name>A0ABQ8XPS0_9EUKA</name>
<evidence type="ECO:0000313" key="4">
    <source>
        <dbReference type="EMBL" id="KAJ6234591.1"/>
    </source>
</evidence>
<comment type="caution">
    <text evidence="4">The sequence shown here is derived from an EMBL/GenBank/DDBJ whole genome shotgun (WGS) entry which is preliminary data.</text>
</comment>
<dbReference type="EMBL" id="JAOAOG010000269">
    <property type="protein sequence ID" value="KAJ6234591.1"/>
    <property type="molecule type" value="Genomic_DNA"/>
</dbReference>
<evidence type="ECO:0000259" key="3">
    <source>
        <dbReference type="SMART" id="SM00645"/>
    </source>
</evidence>
<keyword evidence="5" id="KW-1185">Reference proteome</keyword>
<organism evidence="4 5">
    <name type="scientific">Anaeramoeba flamelloides</name>
    <dbReference type="NCBI Taxonomy" id="1746091"/>
    <lineage>
        <taxon>Eukaryota</taxon>
        <taxon>Metamonada</taxon>
        <taxon>Anaeramoebidae</taxon>
        <taxon>Anaeramoeba</taxon>
    </lineage>
</organism>
<evidence type="ECO:0000313" key="5">
    <source>
        <dbReference type="Proteomes" id="UP001150062"/>
    </source>
</evidence>